<dbReference type="AlphaFoldDB" id="A0A1W1UGW6"/>
<dbReference type="InterPro" id="IPR029044">
    <property type="entry name" value="Nucleotide-diphossugar_trans"/>
</dbReference>
<comment type="similarity">
    <text evidence="1">Belongs to the glycosyltransferase 2 family.</text>
</comment>
<dbReference type="SUPFAM" id="SSF53448">
    <property type="entry name" value="Nucleotide-diphospho-sugar transferases"/>
    <property type="match status" value="1"/>
</dbReference>
<dbReference type="InterPro" id="IPR050834">
    <property type="entry name" value="Glycosyltransf_2"/>
</dbReference>
<dbReference type="Pfam" id="PF00535">
    <property type="entry name" value="Glycos_transf_2"/>
    <property type="match status" value="1"/>
</dbReference>
<dbReference type="GO" id="GO:0016757">
    <property type="term" value="F:glycosyltransferase activity"/>
    <property type="evidence" value="ECO:0007669"/>
    <property type="project" value="UniProtKB-KW"/>
</dbReference>
<evidence type="ECO:0000313" key="6">
    <source>
        <dbReference type="Proteomes" id="UP000192582"/>
    </source>
</evidence>
<evidence type="ECO:0000256" key="2">
    <source>
        <dbReference type="ARBA" id="ARBA00022676"/>
    </source>
</evidence>
<dbReference type="PANTHER" id="PTHR43685">
    <property type="entry name" value="GLYCOSYLTRANSFERASE"/>
    <property type="match status" value="1"/>
</dbReference>
<protein>
    <submittedName>
        <fullName evidence="5">Glycosyltransferases involved in cell wall biogenesis</fullName>
    </submittedName>
</protein>
<dbReference type="RefSeq" id="WP_212648241.1">
    <property type="nucleotide sequence ID" value="NZ_FWWU01000004.1"/>
</dbReference>
<accession>A0A1W1UGW6</accession>
<gene>
    <name evidence="5" type="ORF">SAMN00790413_05472</name>
</gene>
<evidence type="ECO:0000259" key="4">
    <source>
        <dbReference type="Pfam" id="PF00535"/>
    </source>
</evidence>
<reference evidence="5 6" key="1">
    <citation type="submission" date="2017-04" db="EMBL/GenBank/DDBJ databases">
        <authorList>
            <person name="Afonso C.L."/>
            <person name="Miller P.J."/>
            <person name="Scott M.A."/>
            <person name="Spackman E."/>
            <person name="Goraichik I."/>
            <person name="Dimitrov K.M."/>
            <person name="Suarez D.L."/>
            <person name="Swayne D.E."/>
        </authorList>
    </citation>
    <scope>NUCLEOTIDE SEQUENCE [LARGE SCALE GENOMIC DNA]</scope>
    <source>
        <strain evidence="5 6">KR-140</strain>
    </source>
</reference>
<dbReference type="PANTHER" id="PTHR43685:SF5">
    <property type="entry name" value="GLYCOSYLTRANSFERASE EPSE-RELATED"/>
    <property type="match status" value="1"/>
</dbReference>
<organism evidence="5 6">
    <name type="scientific">Deinococcus hopiensis KR-140</name>
    <dbReference type="NCBI Taxonomy" id="695939"/>
    <lineage>
        <taxon>Bacteria</taxon>
        <taxon>Thermotogati</taxon>
        <taxon>Deinococcota</taxon>
        <taxon>Deinococci</taxon>
        <taxon>Deinococcales</taxon>
        <taxon>Deinococcaceae</taxon>
        <taxon>Deinococcus</taxon>
    </lineage>
</organism>
<dbReference type="InterPro" id="IPR001173">
    <property type="entry name" value="Glyco_trans_2-like"/>
</dbReference>
<dbReference type="CDD" id="cd00761">
    <property type="entry name" value="Glyco_tranf_GTA_type"/>
    <property type="match status" value="1"/>
</dbReference>
<evidence type="ECO:0000256" key="3">
    <source>
        <dbReference type="ARBA" id="ARBA00022679"/>
    </source>
</evidence>
<keyword evidence="2" id="KW-0328">Glycosyltransferase</keyword>
<feature type="domain" description="Glycosyltransferase 2-like" evidence="4">
    <location>
        <begin position="12"/>
        <end position="134"/>
    </location>
</feature>
<evidence type="ECO:0000256" key="1">
    <source>
        <dbReference type="ARBA" id="ARBA00006739"/>
    </source>
</evidence>
<keyword evidence="6" id="KW-1185">Reference proteome</keyword>
<dbReference type="Proteomes" id="UP000192582">
    <property type="component" value="Unassembled WGS sequence"/>
</dbReference>
<dbReference type="EMBL" id="FWWU01000004">
    <property type="protein sequence ID" value="SMB80279.1"/>
    <property type="molecule type" value="Genomic_DNA"/>
</dbReference>
<proteinExistence type="inferred from homology"/>
<keyword evidence="3 5" id="KW-0808">Transferase</keyword>
<sequence>MSSSSPSHPRVSVLMPTFKQAHFLPRAVESLLAQRLQDWELIVVDDGSPDETRAAVQPFLADPRVSYHRLPHNAGLGAALNHALSFARAPLVAYLPSDDVYYRDHLQSLVDLLGTHPEAALTYSGLRHHYNRTAPGQLEGHPLQLVQVLHRRVGDRWLERSELTTDDLGRMYWDALARHGAAVGSGQVTCEWVDHPHQRHKIVREPVGGINTYRVYYGVQEPLRFHTTVGHHIDELERYRKYRVRPPRPPAPGGLKILLVGELAYNPERMLALSEAGHKLYGLWMDEPYWYNWVGPLPFGHVTDLPRENWQAAVRELQPDVIYGLLNWQAVPFAHEVLTGNPGVPFVWHFKEGPFICLEKGTWRELLELYRRADGRIYSSPEMGAWFETLAPELRDGRPTLVLDGDLPKREGVAGERSPRLSGADGEIHTVVPGRPIGLHPETVADLAAQGVHLHFYGEFTHGQWKGWIERTRGLAGRFLHLHSNVNQEDWVREFSRYDAGWLHFFRSENGGELRRANWDDLNIPARMATLAAAGLPMLQGDNTGHIVATQTLARELDLGLFFRDMTDLGAQLQDRERLSALRENVWAKRELFTFDHHVARLTDFFREVIGATAHAAPPERNPS</sequence>
<name>A0A1W1UGW6_9DEIO</name>
<dbReference type="Gene3D" id="3.90.550.10">
    <property type="entry name" value="Spore Coat Polysaccharide Biosynthesis Protein SpsA, Chain A"/>
    <property type="match status" value="1"/>
</dbReference>
<dbReference type="STRING" id="695939.SAMN00790413_05472"/>
<evidence type="ECO:0000313" key="5">
    <source>
        <dbReference type="EMBL" id="SMB80279.1"/>
    </source>
</evidence>